<protein>
    <recommendedName>
        <fullName evidence="4">WAT1-related protein</fullName>
    </recommendedName>
</protein>
<proteinExistence type="predicted"/>
<evidence type="ECO:0000313" key="2">
    <source>
        <dbReference type="EMBL" id="TXG67494.1"/>
    </source>
</evidence>
<gene>
    <name evidence="2" type="ORF">EZV62_008769</name>
</gene>
<keyword evidence="1" id="KW-1133">Transmembrane helix</keyword>
<keyword evidence="1" id="KW-0812">Transmembrane</keyword>
<dbReference type="AlphaFoldDB" id="A0A5C7IES6"/>
<reference evidence="3" key="1">
    <citation type="journal article" date="2019" name="Gigascience">
        <title>De novo genome assembly of the endangered Acer yangbiense, a plant species with extremely small populations endemic to Yunnan Province, China.</title>
        <authorList>
            <person name="Yang J."/>
            <person name="Wariss H.M."/>
            <person name="Tao L."/>
            <person name="Zhang R."/>
            <person name="Yun Q."/>
            <person name="Hollingsworth P."/>
            <person name="Dao Z."/>
            <person name="Luo G."/>
            <person name="Guo H."/>
            <person name="Ma Y."/>
            <person name="Sun W."/>
        </authorList>
    </citation>
    <scope>NUCLEOTIDE SEQUENCE [LARGE SCALE GENOMIC DNA]</scope>
    <source>
        <strain evidence="3">cv. Malutang</strain>
    </source>
</reference>
<name>A0A5C7IES6_9ROSI</name>
<evidence type="ECO:0008006" key="4">
    <source>
        <dbReference type="Google" id="ProtNLM"/>
    </source>
</evidence>
<evidence type="ECO:0000256" key="1">
    <source>
        <dbReference type="SAM" id="Phobius"/>
    </source>
</evidence>
<dbReference type="EMBL" id="VAHF01000003">
    <property type="protein sequence ID" value="TXG67494.1"/>
    <property type="molecule type" value="Genomic_DNA"/>
</dbReference>
<feature type="transmembrane region" description="Helical" evidence="1">
    <location>
        <begin position="40"/>
        <end position="60"/>
    </location>
</feature>
<feature type="transmembrane region" description="Helical" evidence="1">
    <location>
        <begin position="6"/>
        <end position="28"/>
    </location>
</feature>
<keyword evidence="1" id="KW-0472">Membrane</keyword>
<organism evidence="2 3">
    <name type="scientific">Acer yangbiense</name>
    <dbReference type="NCBI Taxonomy" id="1000413"/>
    <lineage>
        <taxon>Eukaryota</taxon>
        <taxon>Viridiplantae</taxon>
        <taxon>Streptophyta</taxon>
        <taxon>Embryophyta</taxon>
        <taxon>Tracheophyta</taxon>
        <taxon>Spermatophyta</taxon>
        <taxon>Magnoliopsida</taxon>
        <taxon>eudicotyledons</taxon>
        <taxon>Gunneridae</taxon>
        <taxon>Pentapetalae</taxon>
        <taxon>rosids</taxon>
        <taxon>malvids</taxon>
        <taxon>Sapindales</taxon>
        <taxon>Sapindaceae</taxon>
        <taxon>Hippocastanoideae</taxon>
        <taxon>Acereae</taxon>
        <taxon>Acer</taxon>
    </lineage>
</organism>
<comment type="caution">
    <text evidence="2">The sequence shown here is derived from an EMBL/GenBank/DDBJ whole genome shotgun (WGS) entry which is preliminary data.</text>
</comment>
<sequence length="67" mass="7461">MGLKYWLVHPGVILIFVHIVFGGTPVFYKLALNDGMSMTVLATYRLIFSAVSLAPIAFFVERCVTKP</sequence>
<dbReference type="Proteomes" id="UP000323000">
    <property type="component" value="Chromosome 3"/>
</dbReference>
<accession>A0A5C7IES6</accession>
<evidence type="ECO:0000313" key="3">
    <source>
        <dbReference type="Proteomes" id="UP000323000"/>
    </source>
</evidence>
<dbReference type="OrthoDB" id="1728340at2759"/>
<keyword evidence="3" id="KW-1185">Reference proteome</keyword>